<evidence type="ECO:0000313" key="3">
    <source>
        <dbReference type="Proteomes" id="UP000076722"/>
    </source>
</evidence>
<feature type="domain" description="GST N-terminal" evidence="1">
    <location>
        <begin position="7"/>
        <end position="85"/>
    </location>
</feature>
<dbReference type="InterPro" id="IPR036282">
    <property type="entry name" value="Glutathione-S-Trfase_C_sf"/>
</dbReference>
<name>A0A164UDH7_9AGAM</name>
<sequence>MSTPVIYTFGGSVWAAAPALAIGELDYPEGAIKETEVNLVNGANFDPKFVKINPNATLPTLVDGEHVYTNTKDVVDYLIKHAPTPLPSSDPEELSAKGQSVPGMFLKNRQEALEKYAPTAPPELKSFYDAKLAGNGALNSFYAGTASDDAKAAFFTQSQGHWESLKEFILKTLPGYLPSSGFIAGEKPGEADFHVGAWIARIGAVVGGSPDSKGVLALEKELGEPVPARVQAYWAAWSERESWKQLYKDGLH</sequence>
<keyword evidence="3" id="KW-1185">Reference proteome</keyword>
<dbReference type="SUPFAM" id="SSF52833">
    <property type="entry name" value="Thioredoxin-like"/>
    <property type="match status" value="1"/>
</dbReference>
<dbReference type="SUPFAM" id="SSF47616">
    <property type="entry name" value="GST C-terminal domain-like"/>
    <property type="match status" value="1"/>
</dbReference>
<evidence type="ECO:0000259" key="1">
    <source>
        <dbReference type="Pfam" id="PF13417"/>
    </source>
</evidence>
<dbReference type="Gene3D" id="1.20.1050.130">
    <property type="match status" value="1"/>
</dbReference>
<organism evidence="2 3">
    <name type="scientific">Sistotremastrum niveocremeum HHB9708</name>
    <dbReference type="NCBI Taxonomy" id="1314777"/>
    <lineage>
        <taxon>Eukaryota</taxon>
        <taxon>Fungi</taxon>
        <taxon>Dikarya</taxon>
        <taxon>Basidiomycota</taxon>
        <taxon>Agaricomycotina</taxon>
        <taxon>Agaricomycetes</taxon>
        <taxon>Sistotremastrales</taxon>
        <taxon>Sistotremastraceae</taxon>
        <taxon>Sertulicium</taxon>
        <taxon>Sertulicium niveocremeum</taxon>
    </lineage>
</organism>
<accession>A0A164UDH7</accession>
<proteinExistence type="predicted"/>
<evidence type="ECO:0000313" key="2">
    <source>
        <dbReference type="EMBL" id="KZS93135.1"/>
    </source>
</evidence>
<protein>
    <recommendedName>
        <fullName evidence="1">GST N-terminal domain-containing protein</fullName>
    </recommendedName>
</protein>
<gene>
    <name evidence="2" type="ORF">SISNIDRAFT_102008</name>
</gene>
<dbReference type="InterPro" id="IPR036249">
    <property type="entry name" value="Thioredoxin-like_sf"/>
</dbReference>
<dbReference type="STRING" id="1314777.A0A164UDH7"/>
<dbReference type="InterPro" id="IPR004045">
    <property type="entry name" value="Glutathione_S-Trfase_N"/>
</dbReference>
<dbReference type="OrthoDB" id="412788at2759"/>
<dbReference type="Pfam" id="PF13417">
    <property type="entry name" value="GST_N_3"/>
    <property type="match status" value="1"/>
</dbReference>
<dbReference type="Proteomes" id="UP000076722">
    <property type="component" value="Unassembled WGS sequence"/>
</dbReference>
<reference evidence="2 3" key="1">
    <citation type="journal article" date="2016" name="Mol. Biol. Evol.">
        <title>Comparative Genomics of Early-Diverging Mushroom-Forming Fungi Provides Insights into the Origins of Lignocellulose Decay Capabilities.</title>
        <authorList>
            <person name="Nagy L.G."/>
            <person name="Riley R."/>
            <person name="Tritt A."/>
            <person name="Adam C."/>
            <person name="Daum C."/>
            <person name="Floudas D."/>
            <person name="Sun H."/>
            <person name="Yadav J.S."/>
            <person name="Pangilinan J."/>
            <person name="Larsson K.H."/>
            <person name="Matsuura K."/>
            <person name="Barry K."/>
            <person name="Labutti K."/>
            <person name="Kuo R."/>
            <person name="Ohm R.A."/>
            <person name="Bhattacharya S.S."/>
            <person name="Shirouzu T."/>
            <person name="Yoshinaga Y."/>
            <person name="Martin F.M."/>
            <person name="Grigoriev I.V."/>
            <person name="Hibbett D.S."/>
        </authorList>
    </citation>
    <scope>NUCLEOTIDE SEQUENCE [LARGE SCALE GENOMIC DNA]</scope>
    <source>
        <strain evidence="2 3">HHB9708</strain>
    </source>
</reference>
<dbReference type="AlphaFoldDB" id="A0A164UDH7"/>
<dbReference type="EMBL" id="KV419408">
    <property type="protein sequence ID" value="KZS93135.1"/>
    <property type="molecule type" value="Genomic_DNA"/>
</dbReference>